<dbReference type="EMBL" id="LAZR01008297">
    <property type="protein sequence ID" value="KKM79707.1"/>
    <property type="molecule type" value="Genomic_DNA"/>
</dbReference>
<reference evidence="2" key="1">
    <citation type="journal article" date="2015" name="Nature">
        <title>Complex archaea that bridge the gap between prokaryotes and eukaryotes.</title>
        <authorList>
            <person name="Spang A."/>
            <person name="Saw J.H."/>
            <person name="Jorgensen S.L."/>
            <person name="Zaremba-Niedzwiedzka K."/>
            <person name="Martijn J."/>
            <person name="Lind A.E."/>
            <person name="van Eijk R."/>
            <person name="Schleper C."/>
            <person name="Guy L."/>
            <person name="Ettema T.J."/>
        </authorList>
    </citation>
    <scope>NUCLEOTIDE SEQUENCE</scope>
</reference>
<accession>A0A0F9JXZ0</accession>
<feature type="compositionally biased region" description="Basic and acidic residues" evidence="1">
    <location>
        <begin position="64"/>
        <end position="78"/>
    </location>
</feature>
<sequence>MGYWKQGEDGHSFALDSELIWGDQPADIMGAALEEIIEVFQRDRERPPTQAELNAGLLFSSRPQLERAKEPVGERSRG</sequence>
<evidence type="ECO:0000313" key="4">
    <source>
        <dbReference type="EMBL" id="KKM84054.1"/>
    </source>
</evidence>
<name>A0A0F9JXZ0_9ZZZZ</name>
<dbReference type="AlphaFoldDB" id="A0A0F9JXZ0"/>
<proteinExistence type="predicted"/>
<dbReference type="EMBL" id="LAZR01007623">
    <property type="protein sequence ID" value="KKM84054.1"/>
    <property type="molecule type" value="Genomic_DNA"/>
</dbReference>
<comment type="caution">
    <text evidence="2">The sequence shown here is derived from an EMBL/GenBank/DDBJ whole genome shotgun (WGS) entry which is preliminary data.</text>
</comment>
<evidence type="ECO:0000313" key="2">
    <source>
        <dbReference type="EMBL" id="KKM74608.1"/>
    </source>
</evidence>
<evidence type="ECO:0000256" key="1">
    <source>
        <dbReference type="SAM" id="MobiDB-lite"/>
    </source>
</evidence>
<dbReference type="EMBL" id="LAZR01009113">
    <property type="protein sequence ID" value="KKM74608.1"/>
    <property type="molecule type" value="Genomic_DNA"/>
</dbReference>
<protein>
    <submittedName>
        <fullName evidence="2">Uncharacterized protein</fullName>
    </submittedName>
</protein>
<organism evidence="2">
    <name type="scientific">marine sediment metagenome</name>
    <dbReference type="NCBI Taxonomy" id="412755"/>
    <lineage>
        <taxon>unclassified sequences</taxon>
        <taxon>metagenomes</taxon>
        <taxon>ecological metagenomes</taxon>
    </lineage>
</organism>
<feature type="region of interest" description="Disordered" evidence="1">
    <location>
        <begin position="46"/>
        <end position="78"/>
    </location>
</feature>
<gene>
    <name evidence="4" type="ORF">LCGC14_1303070</name>
    <name evidence="3" type="ORF">LCGC14_1347190</name>
    <name evidence="2" type="ORF">LCGC14_1398620</name>
</gene>
<evidence type="ECO:0000313" key="3">
    <source>
        <dbReference type="EMBL" id="KKM79707.1"/>
    </source>
</evidence>